<evidence type="ECO:0000256" key="1">
    <source>
        <dbReference type="SAM" id="MobiDB-lite"/>
    </source>
</evidence>
<proteinExistence type="predicted"/>
<evidence type="ECO:0000313" key="2">
    <source>
        <dbReference type="EMBL" id="OCK81235.1"/>
    </source>
</evidence>
<sequence length="156" mass="17700">MILLCFSEHENVIPYAVDFEDVRVSGTMFLAKNCIGYCIEPANTLPMNHFRLTTRYFTSYLQSLATPSLPKQQRQQRTNPYSWRSPTPARLKTAGTKSRPFNKTPAPHPRLASSLLFPSDPSVSKQKRASTVGPSYTHPSTHPPTRRKCHSYMTQT</sequence>
<organism evidence="2 3">
    <name type="scientific">Lepidopterella palustris CBS 459.81</name>
    <dbReference type="NCBI Taxonomy" id="1314670"/>
    <lineage>
        <taxon>Eukaryota</taxon>
        <taxon>Fungi</taxon>
        <taxon>Dikarya</taxon>
        <taxon>Ascomycota</taxon>
        <taxon>Pezizomycotina</taxon>
        <taxon>Dothideomycetes</taxon>
        <taxon>Pleosporomycetidae</taxon>
        <taxon>Mytilinidiales</taxon>
        <taxon>Argynnaceae</taxon>
        <taxon>Lepidopterella</taxon>
    </lineage>
</organism>
<dbReference type="AlphaFoldDB" id="A0A8E2EC04"/>
<feature type="region of interest" description="Disordered" evidence="1">
    <location>
        <begin position="67"/>
        <end position="156"/>
    </location>
</feature>
<protein>
    <submittedName>
        <fullName evidence="2">Uncharacterized protein</fullName>
    </submittedName>
</protein>
<keyword evidence="3" id="KW-1185">Reference proteome</keyword>
<accession>A0A8E2EC04</accession>
<dbReference type="Proteomes" id="UP000250266">
    <property type="component" value="Unassembled WGS sequence"/>
</dbReference>
<reference evidence="2 3" key="1">
    <citation type="journal article" date="2016" name="Nat. Commun.">
        <title>Ectomycorrhizal ecology is imprinted in the genome of the dominant symbiotic fungus Cenococcum geophilum.</title>
        <authorList>
            <consortium name="DOE Joint Genome Institute"/>
            <person name="Peter M."/>
            <person name="Kohler A."/>
            <person name="Ohm R.A."/>
            <person name="Kuo A."/>
            <person name="Krutzmann J."/>
            <person name="Morin E."/>
            <person name="Arend M."/>
            <person name="Barry K.W."/>
            <person name="Binder M."/>
            <person name="Choi C."/>
            <person name="Clum A."/>
            <person name="Copeland A."/>
            <person name="Grisel N."/>
            <person name="Haridas S."/>
            <person name="Kipfer T."/>
            <person name="LaButti K."/>
            <person name="Lindquist E."/>
            <person name="Lipzen A."/>
            <person name="Maire R."/>
            <person name="Meier B."/>
            <person name="Mihaltcheva S."/>
            <person name="Molinier V."/>
            <person name="Murat C."/>
            <person name="Poggeler S."/>
            <person name="Quandt C.A."/>
            <person name="Sperisen C."/>
            <person name="Tritt A."/>
            <person name="Tisserant E."/>
            <person name="Crous P.W."/>
            <person name="Henrissat B."/>
            <person name="Nehls U."/>
            <person name="Egli S."/>
            <person name="Spatafora J.W."/>
            <person name="Grigoriev I.V."/>
            <person name="Martin F.M."/>
        </authorList>
    </citation>
    <scope>NUCLEOTIDE SEQUENCE [LARGE SCALE GENOMIC DNA]</scope>
    <source>
        <strain evidence="2 3">CBS 459.81</strain>
    </source>
</reference>
<name>A0A8E2EC04_9PEZI</name>
<dbReference type="EMBL" id="KV744928">
    <property type="protein sequence ID" value="OCK81235.1"/>
    <property type="molecule type" value="Genomic_DNA"/>
</dbReference>
<evidence type="ECO:0000313" key="3">
    <source>
        <dbReference type="Proteomes" id="UP000250266"/>
    </source>
</evidence>
<gene>
    <name evidence="2" type="ORF">K432DRAFT_381486</name>
</gene>
<feature type="compositionally biased region" description="Polar residues" evidence="1">
    <location>
        <begin position="67"/>
        <end position="85"/>
    </location>
</feature>